<gene>
    <name evidence="2" type="ordered locus">Sbal_3372</name>
</gene>
<dbReference type="InterPro" id="IPR040788">
    <property type="entry name" value="HEPN_MAE_28990"/>
</dbReference>
<dbReference type="HOGENOM" id="CLU_1325589_0_0_6"/>
<organism evidence="2 3">
    <name type="scientific">Shewanella baltica (strain OS155 / ATCC BAA-1091)</name>
    <dbReference type="NCBI Taxonomy" id="325240"/>
    <lineage>
        <taxon>Bacteria</taxon>
        <taxon>Pseudomonadati</taxon>
        <taxon>Pseudomonadota</taxon>
        <taxon>Gammaproteobacteria</taxon>
        <taxon>Alteromonadales</taxon>
        <taxon>Shewanellaceae</taxon>
        <taxon>Shewanella</taxon>
    </lineage>
</organism>
<dbReference type="Proteomes" id="UP000001557">
    <property type="component" value="Chromosome"/>
</dbReference>
<dbReference type="EMBL" id="CP000563">
    <property type="protein sequence ID" value="ABN62849.1"/>
    <property type="molecule type" value="Genomic_DNA"/>
</dbReference>
<dbReference type="RefSeq" id="WP_011847610.1">
    <property type="nucleotide sequence ID" value="NC_009052.1"/>
</dbReference>
<evidence type="ECO:0000313" key="3">
    <source>
        <dbReference type="Proteomes" id="UP000001557"/>
    </source>
</evidence>
<reference evidence="2 3" key="1">
    <citation type="submission" date="2007-02" db="EMBL/GenBank/DDBJ databases">
        <title>Complete sequence of chromosome of Shewanella baltica OS155.</title>
        <authorList>
            <consortium name="US DOE Joint Genome Institute"/>
            <person name="Copeland A."/>
            <person name="Lucas S."/>
            <person name="Lapidus A."/>
            <person name="Barry K."/>
            <person name="Detter J.C."/>
            <person name="Glavina del Rio T."/>
            <person name="Hammon N."/>
            <person name="Israni S."/>
            <person name="Dalin E."/>
            <person name="Tice H."/>
            <person name="Pitluck S."/>
            <person name="Sims D.R."/>
            <person name="Brettin T."/>
            <person name="Bruce D."/>
            <person name="Han C."/>
            <person name="Tapia R."/>
            <person name="Brainard J."/>
            <person name="Schmutz J."/>
            <person name="Larimer F."/>
            <person name="Land M."/>
            <person name="Hauser L."/>
            <person name="Kyrpides N."/>
            <person name="Mikhailova N."/>
            <person name="Brettar I."/>
            <person name="Klappenbach J."/>
            <person name="Konstantinidis K."/>
            <person name="Rodrigues J."/>
            <person name="Tiedje J."/>
            <person name="Richardson P."/>
        </authorList>
    </citation>
    <scope>NUCLEOTIDE SEQUENCE [LARGE SCALE GENOMIC DNA]</scope>
    <source>
        <strain evidence="3">OS155 / ATCC BAA-1091</strain>
    </source>
</reference>
<keyword evidence="3" id="KW-1185">Reference proteome</keyword>
<sequence>MELIKSDFHTRCSDIKILYYHIVLISSERGTVKISSILKASVFIALYNNVEATFYSIFERIHNEVSVIPFSLLEQRFQLKLKYFYFKNCHVGDDECRDLRFPLLKDYLKKSSLFSGNLDTRKGKALFRTYGISFDKNFEKTKLYSLVTIKNKRNKIAHGELSLPDVGKVISHQNLLSIINNANEVLEEFIRSAEVFLSVNKHVQQMD</sequence>
<dbReference type="KEGG" id="sbl:Sbal_3372"/>
<evidence type="ECO:0000259" key="1">
    <source>
        <dbReference type="Pfam" id="PF18737"/>
    </source>
</evidence>
<protein>
    <recommendedName>
        <fullName evidence="1">MAE-28990/MAE-18760-like HEPN domain-containing protein</fullName>
    </recommendedName>
</protein>
<dbReference type="Pfam" id="PF18737">
    <property type="entry name" value="HEPN_MAE_28990"/>
    <property type="match status" value="1"/>
</dbReference>
<accession>A3D7Y6</accession>
<dbReference type="AlphaFoldDB" id="A3D7Y6"/>
<feature type="domain" description="MAE-28990/MAE-18760-like HEPN" evidence="1">
    <location>
        <begin position="4"/>
        <end position="194"/>
    </location>
</feature>
<name>A3D7Y6_SHEB5</name>
<proteinExistence type="predicted"/>
<evidence type="ECO:0000313" key="2">
    <source>
        <dbReference type="EMBL" id="ABN62849.1"/>
    </source>
</evidence>
<dbReference type="OrthoDB" id="571721at2"/>